<dbReference type="eggNOG" id="ENOG502S2SK">
    <property type="taxonomic scope" value="Eukaryota"/>
</dbReference>
<dbReference type="KEGG" id="tpf:TPHA_0E02610"/>
<proteinExistence type="predicted"/>
<dbReference type="HOGENOM" id="CLU_628779_0_0_1"/>
<dbReference type="STRING" id="1071381.G8BTX5"/>
<evidence type="ECO:0000256" key="1">
    <source>
        <dbReference type="SAM" id="Coils"/>
    </source>
</evidence>
<accession>G8BTX5</accession>
<dbReference type="OrthoDB" id="4068191at2759"/>
<evidence type="ECO:0000313" key="3">
    <source>
        <dbReference type="Proteomes" id="UP000005666"/>
    </source>
</evidence>
<keyword evidence="1" id="KW-0175">Coiled coil</keyword>
<dbReference type="RefSeq" id="XP_003685787.1">
    <property type="nucleotide sequence ID" value="XM_003685739.1"/>
</dbReference>
<dbReference type="OMA" id="IFHDNDT"/>
<protein>
    <submittedName>
        <fullName evidence="2">Uncharacterized protein</fullName>
    </submittedName>
</protein>
<dbReference type="Proteomes" id="UP000005666">
    <property type="component" value="Chromosome 5"/>
</dbReference>
<evidence type="ECO:0000313" key="2">
    <source>
        <dbReference type="EMBL" id="CCE63353.1"/>
    </source>
</evidence>
<gene>
    <name evidence="2" type="primary">TPHA0E02610</name>
    <name evidence="2" type="ordered locus">TPHA_0E02610</name>
</gene>
<sequence>MSSVSEAQILDLFRQNTIVEIKDYNIELSQKTVKVKDEFKEALYQNYQQILNVTNDIDSLLTNLKTTNTEFTKLCFDDNSFKLNKLPDFISPQPNATDIDLSDNHIEEDLNSTTSNILIVSQWSIAVSDFICRFNASSTSSEELLDNLIRLFFKLSDNIDVILKKFKVSVERNSKQFIDFLFDVSSYGNHTFFSLKQWIMIYKLVNDEKISKLAWDKSILTKLNNAFFQNIFKFSENELFYHNYTKMNNNNFNKDSSLIKDFIETDIFKTKYIENLESQIDNKFKIINSIRNEIEKENGDIRNNELNIPKVTLRFYPETTHNSISISELVANSYNQSLGLTTSKRNDLYVNIKPLLTLLSQLKKHSENDFNKANCKKQSDKLIKILEEIIPKVSETELEINKDETVNMFVDDFVNLSSDLKFRDLLNKLIKEIKEI</sequence>
<dbReference type="AlphaFoldDB" id="G8BTX5"/>
<name>G8BTX5_TETPH</name>
<dbReference type="GeneID" id="11531537"/>
<organism evidence="2 3">
    <name type="scientific">Tetrapisispora phaffii (strain ATCC 24235 / CBS 4417 / NBRC 1672 / NRRL Y-8282 / UCD 70-5)</name>
    <name type="common">Yeast</name>
    <name type="synonym">Fabospora phaffii</name>
    <dbReference type="NCBI Taxonomy" id="1071381"/>
    <lineage>
        <taxon>Eukaryota</taxon>
        <taxon>Fungi</taxon>
        <taxon>Dikarya</taxon>
        <taxon>Ascomycota</taxon>
        <taxon>Saccharomycotina</taxon>
        <taxon>Saccharomycetes</taxon>
        <taxon>Saccharomycetales</taxon>
        <taxon>Saccharomycetaceae</taxon>
        <taxon>Tetrapisispora</taxon>
    </lineage>
</organism>
<feature type="coiled-coil region" evidence="1">
    <location>
        <begin position="273"/>
        <end position="307"/>
    </location>
</feature>
<keyword evidence="3" id="KW-1185">Reference proteome</keyword>
<reference evidence="2 3" key="1">
    <citation type="journal article" date="2011" name="Proc. Natl. Acad. Sci. U.S.A.">
        <title>Evolutionary erosion of yeast sex chromosomes by mating-type switching accidents.</title>
        <authorList>
            <person name="Gordon J.L."/>
            <person name="Armisen D."/>
            <person name="Proux-Wera E."/>
            <person name="Oheigeartaigh S.S."/>
            <person name="Byrne K.P."/>
            <person name="Wolfe K.H."/>
        </authorList>
    </citation>
    <scope>NUCLEOTIDE SEQUENCE [LARGE SCALE GENOMIC DNA]</scope>
    <source>
        <strain evidence="3">ATCC 24235 / CBS 4417 / NBRC 1672 / NRRL Y-8282 / UCD 70-5</strain>
    </source>
</reference>
<dbReference type="EMBL" id="HE612860">
    <property type="protein sequence ID" value="CCE63353.1"/>
    <property type="molecule type" value="Genomic_DNA"/>
</dbReference>